<feature type="signal peptide" evidence="4">
    <location>
        <begin position="1"/>
        <end position="17"/>
    </location>
</feature>
<comment type="caution">
    <text evidence="6">The sequence shown here is derived from an EMBL/GenBank/DDBJ whole genome shotgun (WGS) entry which is preliminary data.</text>
</comment>
<dbReference type="PROSITE" id="PS50887">
    <property type="entry name" value="GGDEF"/>
    <property type="match status" value="1"/>
</dbReference>
<evidence type="ECO:0000256" key="1">
    <source>
        <dbReference type="ARBA" id="ARBA00012528"/>
    </source>
</evidence>
<comment type="catalytic activity">
    <reaction evidence="2">
        <text>2 GTP = 3',3'-c-di-GMP + 2 diphosphate</text>
        <dbReference type="Rhea" id="RHEA:24898"/>
        <dbReference type="ChEBI" id="CHEBI:33019"/>
        <dbReference type="ChEBI" id="CHEBI:37565"/>
        <dbReference type="ChEBI" id="CHEBI:58805"/>
        <dbReference type="EC" id="2.7.7.65"/>
    </reaction>
</comment>
<keyword evidence="3" id="KW-1133">Transmembrane helix</keyword>
<dbReference type="InterPro" id="IPR011990">
    <property type="entry name" value="TPR-like_helical_dom_sf"/>
</dbReference>
<evidence type="ECO:0000256" key="4">
    <source>
        <dbReference type="SAM" id="SignalP"/>
    </source>
</evidence>
<dbReference type="PANTHER" id="PTHR45138:SF9">
    <property type="entry name" value="DIGUANYLATE CYCLASE DGCM-RELATED"/>
    <property type="match status" value="1"/>
</dbReference>
<keyword evidence="3" id="KW-0812">Transmembrane</keyword>
<dbReference type="Gene3D" id="1.25.40.10">
    <property type="entry name" value="Tetratricopeptide repeat domain"/>
    <property type="match status" value="1"/>
</dbReference>
<dbReference type="SUPFAM" id="SSF48452">
    <property type="entry name" value="TPR-like"/>
    <property type="match status" value="1"/>
</dbReference>
<evidence type="ECO:0000256" key="3">
    <source>
        <dbReference type="SAM" id="Phobius"/>
    </source>
</evidence>
<dbReference type="SMART" id="SM00267">
    <property type="entry name" value="GGDEF"/>
    <property type="match status" value="1"/>
</dbReference>
<feature type="domain" description="GGDEF" evidence="5">
    <location>
        <begin position="441"/>
        <end position="574"/>
    </location>
</feature>
<dbReference type="InterPro" id="IPR043128">
    <property type="entry name" value="Rev_trsase/Diguanyl_cyclase"/>
</dbReference>
<evidence type="ECO:0000313" key="6">
    <source>
        <dbReference type="EMBL" id="MCC2615802.1"/>
    </source>
</evidence>
<accession>A0ABS8G5D2</accession>
<keyword evidence="7" id="KW-1185">Reference proteome</keyword>
<dbReference type="CDD" id="cd01949">
    <property type="entry name" value="GGDEF"/>
    <property type="match status" value="1"/>
</dbReference>
<dbReference type="InterPro" id="IPR029787">
    <property type="entry name" value="Nucleotide_cyclase"/>
</dbReference>
<dbReference type="InterPro" id="IPR000160">
    <property type="entry name" value="GGDEF_dom"/>
</dbReference>
<dbReference type="EC" id="2.7.7.65" evidence="1"/>
<feature type="chain" id="PRO_5045325343" description="diguanylate cyclase" evidence="4">
    <location>
        <begin position="18"/>
        <end position="585"/>
    </location>
</feature>
<dbReference type="EMBL" id="JAJEWP010000001">
    <property type="protein sequence ID" value="MCC2615802.1"/>
    <property type="molecule type" value="Genomic_DNA"/>
</dbReference>
<evidence type="ECO:0000313" key="7">
    <source>
        <dbReference type="Proteomes" id="UP001520878"/>
    </source>
</evidence>
<feature type="transmembrane region" description="Helical" evidence="3">
    <location>
        <begin position="381"/>
        <end position="398"/>
    </location>
</feature>
<keyword evidence="3" id="KW-0472">Membrane</keyword>
<name>A0ABS8G5D2_9ALTE</name>
<proteinExistence type="predicted"/>
<protein>
    <recommendedName>
        <fullName evidence="1">diguanylate cyclase</fullName>
        <ecNumber evidence="1">2.7.7.65</ecNumber>
    </recommendedName>
</protein>
<reference evidence="6 7" key="1">
    <citation type="submission" date="2021-10" db="EMBL/GenBank/DDBJ databases">
        <title>Draft genome of Aestuariibacter halophilus JC2043.</title>
        <authorList>
            <person name="Emsley S.A."/>
            <person name="Pfannmuller K.M."/>
            <person name="Ushijima B."/>
            <person name="Saw J.H."/>
            <person name="Videau P."/>
        </authorList>
    </citation>
    <scope>NUCLEOTIDE SEQUENCE [LARGE SCALE GENOMIC DNA]</scope>
    <source>
        <strain evidence="6 7">JC2043</strain>
    </source>
</reference>
<gene>
    <name evidence="6" type="ORF">LJ739_06085</name>
</gene>
<dbReference type="NCBIfam" id="TIGR00254">
    <property type="entry name" value="GGDEF"/>
    <property type="match status" value="1"/>
</dbReference>
<dbReference type="Pfam" id="PF00990">
    <property type="entry name" value="GGDEF"/>
    <property type="match status" value="1"/>
</dbReference>
<dbReference type="SUPFAM" id="SSF55073">
    <property type="entry name" value="Nucleotide cyclase"/>
    <property type="match status" value="1"/>
</dbReference>
<evidence type="ECO:0000256" key="2">
    <source>
        <dbReference type="ARBA" id="ARBA00034247"/>
    </source>
</evidence>
<dbReference type="Gene3D" id="3.30.70.270">
    <property type="match status" value="1"/>
</dbReference>
<sequence length="585" mass="65670">MRFIFAIALLFTMHASADVLRSDEQQALLETLEQADAARSSDPSTLSKAINRISPVDLHPADFNYYRYLKAYSLYFQGDSVSAVSLLKRIEQEASGDTYFRAVALLTNLYSLQGAWREGLEITTTLTRSLGDITTVRVRSQVLGAMSVFYNQLGDYQSAEFYATQLINTTDIPRLGCAGRGALAEALLNQNRLDALKSVLDEWISYCEQADEAMLVALLHSFLAQAYIDEVRVEDAYQVLSNQLDRVQAINYPALTARVLSQMAKTELLRGELENAKSFASRALAAQPSQVYQPALVMAFDVLYQVSEAQQQYQQALVYLKSYYDSQRQLNDDTEVRERVIQQQRIANLESQTRIDLLGKENALLRTQSELAEQQSSNNRLALALAFTLVLMLLLLTYRSRRLQHRLRRIAETDELTGVANRHHFNKLAKNRIDEANVRNKQMAFVLFDLDHFKDVNDTYGHLTGDLVLKQAINAVRSVCRSDDLIGRMGGEEFAILLPGCSIDKALELAESCRRAIEELCRQTNDLPINLTASFGVADAATTGYEFEALFAGADAALYQSKSMGRNQVYQYAEGQLQTMQPTLA</sequence>
<evidence type="ECO:0000259" key="5">
    <source>
        <dbReference type="PROSITE" id="PS50887"/>
    </source>
</evidence>
<organism evidence="6 7">
    <name type="scientific">Fluctibacter halophilus</name>
    <dbReference type="NCBI Taxonomy" id="226011"/>
    <lineage>
        <taxon>Bacteria</taxon>
        <taxon>Pseudomonadati</taxon>
        <taxon>Pseudomonadota</taxon>
        <taxon>Gammaproteobacteria</taxon>
        <taxon>Alteromonadales</taxon>
        <taxon>Alteromonadaceae</taxon>
        <taxon>Fluctibacter</taxon>
    </lineage>
</organism>
<dbReference type="PANTHER" id="PTHR45138">
    <property type="entry name" value="REGULATORY COMPONENTS OF SENSORY TRANSDUCTION SYSTEM"/>
    <property type="match status" value="1"/>
</dbReference>
<dbReference type="Proteomes" id="UP001520878">
    <property type="component" value="Unassembled WGS sequence"/>
</dbReference>
<dbReference type="InterPro" id="IPR050469">
    <property type="entry name" value="Diguanylate_Cyclase"/>
</dbReference>
<keyword evidence="4" id="KW-0732">Signal</keyword>
<dbReference type="RefSeq" id="WP_229158062.1">
    <property type="nucleotide sequence ID" value="NZ_JAJEWP010000001.1"/>
</dbReference>